<dbReference type="InterPro" id="IPR029058">
    <property type="entry name" value="AB_hydrolase_fold"/>
</dbReference>
<proteinExistence type="predicted"/>
<feature type="domain" description="Serine aminopeptidase S33" evidence="1">
    <location>
        <begin position="26"/>
        <end position="139"/>
    </location>
</feature>
<comment type="caution">
    <text evidence="2">The sequence shown here is derived from an EMBL/GenBank/DDBJ whole genome shotgun (WGS) entry which is preliminary data.</text>
</comment>
<evidence type="ECO:0000259" key="1">
    <source>
        <dbReference type="Pfam" id="PF12146"/>
    </source>
</evidence>
<dbReference type="EMBL" id="PFBD01000002">
    <property type="protein sequence ID" value="PIR87478.1"/>
    <property type="molecule type" value="Genomic_DNA"/>
</dbReference>
<dbReference type="InterPro" id="IPR022742">
    <property type="entry name" value="Hydrolase_4"/>
</dbReference>
<dbReference type="SUPFAM" id="SSF53474">
    <property type="entry name" value="alpha/beta-Hydrolases"/>
    <property type="match status" value="1"/>
</dbReference>
<accession>A0A2H0UM71</accession>
<dbReference type="Gene3D" id="3.40.50.1820">
    <property type="entry name" value="alpha/beta hydrolase"/>
    <property type="match status" value="1"/>
</dbReference>
<sequence length="260" mass="28246">MKDVEFSDADGNKLLGTISIPGGASSVVIMSHGFSSSKGSKAYIDLEKDLNALGIGTFRYDGYGHGPLYCENYPYGVRADVTLTKSIASLKAAVEYIRSLGSYKIILMGSSYGGLVSLIIAATDSKIAGLALKSPVIEPLVLWGDRAGSKGIEGWEKSGVLHYDDLGEKFDLNFSFYKDLEKFDIYSLAKNIRCNIFVVHGEDDTVVPIRYTYDFAKIVPVELCVVSGADHGYKKPDQYKEMKDALVKFISAECGKGSAI</sequence>
<dbReference type="PANTHER" id="PTHR22946">
    <property type="entry name" value="DIENELACTONE HYDROLASE DOMAIN-CONTAINING PROTEIN-RELATED"/>
    <property type="match status" value="1"/>
</dbReference>
<evidence type="ECO:0000313" key="3">
    <source>
        <dbReference type="Proteomes" id="UP000229526"/>
    </source>
</evidence>
<gene>
    <name evidence="2" type="ORF">COU11_00470</name>
</gene>
<dbReference type="InterPro" id="IPR050261">
    <property type="entry name" value="FrsA_esterase"/>
</dbReference>
<dbReference type="Pfam" id="PF12146">
    <property type="entry name" value="Hydrolase_4"/>
    <property type="match status" value="1"/>
</dbReference>
<protein>
    <recommendedName>
        <fullName evidence="1">Serine aminopeptidase S33 domain-containing protein</fullName>
    </recommendedName>
</protein>
<dbReference type="Proteomes" id="UP000229526">
    <property type="component" value="Unassembled WGS sequence"/>
</dbReference>
<evidence type="ECO:0000313" key="2">
    <source>
        <dbReference type="EMBL" id="PIR87478.1"/>
    </source>
</evidence>
<dbReference type="AlphaFoldDB" id="A0A2H0UM71"/>
<name>A0A2H0UM71_9BACT</name>
<reference evidence="3" key="1">
    <citation type="submission" date="2017-09" db="EMBL/GenBank/DDBJ databases">
        <title>Depth-based differentiation of microbial function through sediment-hosted aquifers and enrichment of novel symbionts in the deep terrestrial subsurface.</title>
        <authorList>
            <person name="Probst A.J."/>
            <person name="Ladd B."/>
            <person name="Jarett J.K."/>
            <person name="Geller-Mcgrath D.E."/>
            <person name="Sieber C.M.K."/>
            <person name="Emerson J.B."/>
            <person name="Anantharaman K."/>
            <person name="Thomas B.C."/>
            <person name="Malmstrom R."/>
            <person name="Stieglmeier M."/>
            <person name="Klingl A."/>
            <person name="Woyke T."/>
            <person name="Ryan C.M."/>
            <person name="Banfield J.F."/>
        </authorList>
    </citation>
    <scope>NUCLEOTIDE SEQUENCE [LARGE SCALE GENOMIC DNA]</scope>
</reference>
<organism evidence="2 3">
    <name type="scientific">Candidatus Harrisonbacteria bacterium CG10_big_fil_rev_8_21_14_0_10_49_15</name>
    <dbReference type="NCBI Taxonomy" id="1974587"/>
    <lineage>
        <taxon>Bacteria</taxon>
        <taxon>Candidatus Harrisoniibacteriota</taxon>
    </lineage>
</organism>